<keyword evidence="7 8" id="KW-0472">Membrane</keyword>
<feature type="transmembrane region" description="Helical" evidence="8">
    <location>
        <begin position="192"/>
        <end position="221"/>
    </location>
</feature>
<sequence>MNRLKRIDSVFIISGIIILVLVLIGSIIPDQLEEWTATAQDFISNTFGWYYLILVTMFLIVTLYLMFGPMGKMKLGKPDEKPEFSRLSWLSMLFSAGMGVGLVFFGAAEPLSHYAIQAPVSAEGTGTDQAVNNAIMFTVFHWGLHGWAVYCILALSLAYFNFRHDRPGLISSTLHPIFGDKINGPIGKATDIIAVLATVTGVATTIGLGATQVNGGLAYAFDWDMSFWLQVGIVAIVTVLFLMSAWNGLDKGIKVLSNLNMSVIAVIFLLLLATGPTMYVLNLFTNTIGSYIQNLPELSFRIAPHNEEDRQWINDWTLFYWAWWIAWAPFVGIFIARVSRGRTIREFVTAVLLVPTVIVFIWFSVFGGAAIALEHNGTAMISDYITEQMLFATFDQYGFGTLMSILTIFALFVFLVTSADSATFVLGMLTTNGSNNPPNRLKIIWGVLLSATALVLLYSGGLQALQNTLIVAALPFSVIMLLMMIGLVMVMTKEAKNLRKTKS</sequence>
<evidence type="ECO:0000256" key="4">
    <source>
        <dbReference type="ARBA" id="ARBA00022475"/>
    </source>
</evidence>
<keyword evidence="10" id="KW-1185">Reference proteome</keyword>
<dbReference type="NCBIfam" id="TIGR00842">
    <property type="entry name" value="bcct"/>
    <property type="match status" value="1"/>
</dbReference>
<comment type="caution">
    <text evidence="9">The sequence shown here is derived from an EMBL/GenBank/DDBJ whole genome shotgun (WGS) entry which is preliminary data.</text>
</comment>
<keyword evidence="6 8" id="KW-1133">Transmembrane helix</keyword>
<keyword evidence="4" id="KW-1003">Cell membrane</keyword>
<dbReference type="EMBL" id="JAFBEC010000022">
    <property type="protein sequence ID" value="MBM7635054.1"/>
    <property type="molecule type" value="Genomic_DNA"/>
</dbReference>
<feature type="transmembrane region" description="Helical" evidence="8">
    <location>
        <begin position="87"/>
        <end position="108"/>
    </location>
</feature>
<reference evidence="9 10" key="1">
    <citation type="submission" date="2021-01" db="EMBL/GenBank/DDBJ databases">
        <title>Genomic Encyclopedia of Type Strains, Phase IV (KMG-IV): sequencing the most valuable type-strain genomes for metagenomic binning, comparative biology and taxonomic classification.</title>
        <authorList>
            <person name="Goeker M."/>
        </authorList>
    </citation>
    <scope>NUCLEOTIDE SEQUENCE [LARGE SCALE GENOMIC DNA]</scope>
    <source>
        <strain evidence="9 10">DSM 25540</strain>
    </source>
</reference>
<gene>
    <name evidence="9" type="ORF">JOD17_004197</name>
</gene>
<evidence type="ECO:0000256" key="3">
    <source>
        <dbReference type="ARBA" id="ARBA00022448"/>
    </source>
</evidence>
<dbReference type="Pfam" id="PF02028">
    <property type="entry name" value="BCCT"/>
    <property type="match status" value="1"/>
</dbReference>
<proteinExistence type="inferred from homology"/>
<evidence type="ECO:0000256" key="1">
    <source>
        <dbReference type="ARBA" id="ARBA00004651"/>
    </source>
</evidence>
<evidence type="ECO:0000256" key="6">
    <source>
        <dbReference type="ARBA" id="ARBA00022989"/>
    </source>
</evidence>
<dbReference type="Proteomes" id="UP000741863">
    <property type="component" value="Unassembled WGS sequence"/>
</dbReference>
<feature type="transmembrane region" description="Helical" evidence="8">
    <location>
        <begin position="443"/>
        <end position="462"/>
    </location>
</feature>
<feature type="transmembrane region" description="Helical" evidence="8">
    <location>
        <begin position="142"/>
        <end position="162"/>
    </location>
</feature>
<organism evidence="9 10">
    <name type="scientific">Geomicrobium sediminis</name>
    <dbReference type="NCBI Taxonomy" id="1347788"/>
    <lineage>
        <taxon>Bacteria</taxon>
        <taxon>Bacillati</taxon>
        <taxon>Bacillota</taxon>
        <taxon>Bacilli</taxon>
        <taxon>Bacillales</taxon>
        <taxon>Geomicrobium</taxon>
    </lineage>
</organism>
<comment type="similarity">
    <text evidence="2">Belongs to the BCCT transporter (TC 2.A.15) family.</text>
</comment>
<keyword evidence="5 8" id="KW-0812">Transmembrane</keyword>
<evidence type="ECO:0000256" key="8">
    <source>
        <dbReference type="SAM" id="Phobius"/>
    </source>
</evidence>
<keyword evidence="3" id="KW-0813">Transport</keyword>
<evidence type="ECO:0000256" key="5">
    <source>
        <dbReference type="ARBA" id="ARBA00022692"/>
    </source>
</evidence>
<evidence type="ECO:0000256" key="2">
    <source>
        <dbReference type="ARBA" id="ARBA00005658"/>
    </source>
</evidence>
<dbReference type="PANTHER" id="PTHR30047">
    <property type="entry name" value="HIGH-AFFINITY CHOLINE TRANSPORT PROTEIN-RELATED"/>
    <property type="match status" value="1"/>
</dbReference>
<feature type="transmembrane region" description="Helical" evidence="8">
    <location>
        <begin position="7"/>
        <end position="28"/>
    </location>
</feature>
<feature type="transmembrane region" description="Helical" evidence="8">
    <location>
        <begin position="48"/>
        <end position="67"/>
    </location>
</feature>
<protein>
    <submittedName>
        <fullName evidence="9">Glycine betaine transporter</fullName>
    </submittedName>
</protein>
<accession>A0ABS2PI81</accession>
<evidence type="ECO:0000313" key="9">
    <source>
        <dbReference type="EMBL" id="MBM7635054.1"/>
    </source>
</evidence>
<evidence type="ECO:0000256" key="7">
    <source>
        <dbReference type="ARBA" id="ARBA00023136"/>
    </source>
</evidence>
<feature type="transmembrane region" description="Helical" evidence="8">
    <location>
        <begin position="405"/>
        <end position="431"/>
    </location>
</feature>
<feature type="transmembrane region" description="Helical" evidence="8">
    <location>
        <begin position="468"/>
        <end position="490"/>
    </location>
</feature>
<dbReference type="PROSITE" id="PS01303">
    <property type="entry name" value="BCCT"/>
    <property type="match status" value="1"/>
</dbReference>
<comment type="subcellular location">
    <subcellularLocation>
        <location evidence="1">Cell membrane</location>
        <topology evidence="1">Multi-pass membrane protein</topology>
    </subcellularLocation>
</comment>
<feature type="transmembrane region" description="Helical" evidence="8">
    <location>
        <begin position="227"/>
        <end position="249"/>
    </location>
</feature>
<dbReference type="PANTHER" id="PTHR30047:SF7">
    <property type="entry name" value="HIGH-AFFINITY CHOLINE TRANSPORT PROTEIN"/>
    <property type="match status" value="1"/>
</dbReference>
<feature type="transmembrane region" description="Helical" evidence="8">
    <location>
        <begin position="261"/>
        <end position="281"/>
    </location>
</feature>
<dbReference type="InterPro" id="IPR000060">
    <property type="entry name" value="BCCT_transptr"/>
</dbReference>
<feature type="transmembrane region" description="Helical" evidence="8">
    <location>
        <begin position="350"/>
        <end position="373"/>
    </location>
</feature>
<dbReference type="InterPro" id="IPR018093">
    <property type="entry name" value="BCCT_CS"/>
</dbReference>
<evidence type="ECO:0000313" key="10">
    <source>
        <dbReference type="Proteomes" id="UP000741863"/>
    </source>
</evidence>
<name>A0ABS2PI81_9BACL</name>
<feature type="transmembrane region" description="Helical" evidence="8">
    <location>
        <begin position="318"/>
        <end position="338"/>
    </location>
</feature>